<proteinExistence type="predicted"/>
<dbReference type="Proteomes" id="UP001232148">
    <property type="component" value="Unassembled WGS sequence"/>
</dbReference>
<evidence type="ECO:0000313" key="2">
    <source>
        <dbReference type="Proteomes" id="UP001232148"/>
    </source>
</evidence>
<gene>
    <name evidence="1" type="ORF">LX32DRAFT_121970</name>
</gene>
<dbReference type="EMBL" id="MU842980">
    <property type="protein sequence ID" value="KAK2023952.1"/>
    <property type="molecule type" value="Genomic_DNA"/>
</dbReference>
<dbReference type="AlphaFoldDB" id="A0AAD9LX27"/>
<organism evidence="1 2">
    <name type="scientific">Colletotrichum zoysiae</name>
    <dbReference type="NCBI Taxonomy" id="1216348"/>
    <lineage>
        <taxon>Eukaryota</taxon>
        <taxon>Fungi</taxon>
        <taxon>Dikarya</taxon>
        <taxon>Ascomycota</taxon>
        <taxon>Pezizomycotina</taxon>
        <taxon>Sordariomycetes</taxon>
        <taxon>Hypocreomycetidae</taxon>
        <taxon>Glomerellales</taxon>
        <taxon>Glomerellaceae</taxon>
        <taxon>Colletotrichum</taxon>
        <taxon>Colletotrichum graminicola species complex</taxon>
    </lineage>
</organism>
<comment type="caution">
    <text evidence="1">The sequence shown here is derived from an EMBL/GenBank/DDBJ whole genome shotgun (WGS) entry which is preliminary data.</text>
</comment>
<sequence>MNEERTPIAASVPPKSEIALDSGGSYTTYLPTYSRHCTMLCCNAPASLPFIQKDRANIHFTLPRALPRPRKALSYMTIVRVSHFKATRLSAQPCGLSSQDHRPVPSSAVSGPRIIHPFITYNHIAGLAFSRSNSLITGLQLQPLLFCLPVPRVSTVFPRNRLAAQPAIRSTAVFGMQDNSSHIFATGKSPRP</sequence>
<accession>A0AAD9LX27</accession>
<name>A0AAD9LX27_9PEZI</name>
<protein>
    <submittedName>
        <fullName evidence="1">Uncharacterized protein</fullName>
    </submittedName>
</protein>
<reference evidence="1" key="1">
    <citation type="submission" date="2021-06" db="EMBL/GenBank/DDBJ databases">
        <title>Comparative genomics, transcriptomics and evolutionary studies reveal genomic signatures of adaptation to plant cell wall in hemibiotrophic fungi.</title>
        <authorList>
            <consortium name="DOE Joint Genome Institute"/>
            <person name="Baroncelli R."/>
            <person name="Diaz J.F."/>
            <person name="Benocci T."/>
            <person name="Peng M."/>
            <person name="Battaglia E."/>
            <person name="Haridas S."/>
            <person name="Andreopoulos W."/>
            <person name="Labutti K."/>
            <person name="Pangilinan J."/>
            <person name="Floch G.L."/>
            <person name="Makela M.R."/>
            <person name="Henrissat B."/>
            <person name="Grigoriev I.V."/>
            <person name="Crouch J.A."/>
            <person name="De Vries R.P."/>
            <person name="Sukno S.A."/>
            <person name="Thon M.R."/>
        </authorList>
    </citation>
    <scope>NUCLEOTIDE SEQUENCE</scope>
    <source>
        <strain evidence="1">MAFF235873</strain>
    </source>
</reference>
<evidence type="ECO:0000313" key="1">
    <source>
        <dbReference type="EMBL" id="KAK2023952.1"/>
    </source>
</evidence>
<keyword evidence="2" id="KW-1185">Reference proteome</keyword>